<dbReference type="EMBL" id="JACVVK020000024">
    <property type="protein sequence ID" value="KAK7502760.1"/>
    <property type="molecule type" value="Genomic_DNA"/>
</dbReference>
<evidence type="ECO:0000313" key="2">
    <source>
        <dbReference type="Proteomes" id="UP001519460"/>
    </source>
</evidence>
<organism evidence="1 2">
    <name type="scientific">Batillaria attramentaria</name>
    <dbReference type="NCBI Taxonomy" id="370345"/>
    <lineage>
        <taxon>Eukaryota</taxon>
        <taxon>Metazoa</taxon>
        <taxon>Spiralia</taxon>
        <taxon>Lophotrochozoa</taxon>
        <taxon>Mollusca</taxon>
        <taxon>Gastropoda</taxon>
        <taxon>Caenogastropoda</taxon>
        <taxon>Sorbeoconcha</taxon>
        <taxon>Cerithioidea</taxon>
        <taxon>Batillariidae</taxon>
        <taxon>Batillaria</taxon>
    </lineage>
</organism>
<proteinExistence type="predicted"/>
<evidence type="ECO:0000313" key="1">
    <source>
        <dbReference type="EMBL" id="KAK7502760.1"/>
    </source>
</evidence>
<name>A0ABD0LT20_9CAEN</name>
<comment type="caution">
    <text evidence="1">The sequence shown here is derived from an EMBL/GenBank/DDBJ whole genome shotgun (WGS) entry which is preliminary data.</text>
</comment>
<dbReference type="AlphaFoldDB" id="A0ABD0LT20"/>
<keyword evidence="2" id="KW-1185">Reference proteome</keyword>
<accession>A0ABD0LT20</accession>
<sequence>MRRAAQSACPSVSTAEHLRTTRRHAGAIVLRRRPRVVSTSLHRRARYHDHKPRRCYNTPTEAAQSISPFCVRGVAANGVRTVAVRVTLESAWPHSVVLVSGRGHAMSLVARCVSRCVAGSANRVSSNPAADVKMSEPRAGVGSLHHNRVTVIYGRLPL</sequence>
<protein>
    <submittedName>
        <fullName evidence="1">Uncharacterized protein</fullName>
    </submittedName>
</protein>
<dbReference type="Proteomes" id="UP001519460">
    <property type="component" value="Unassembled WGS sequence"/>
</dbReference>
<reference evidence="1 2" key="1">
    <citation type="journal article" date="2023" name="Sci. Data">
        <title>Genome assembly of the Korean intertidal mud-creeper Batillaria attramentaria.</title>
        <authorList>
            <person name="Patra A.K."/>
            <person name="Ho P.T."/>
            <person name="Jun S."/>
            <person name="Lee S.J."/>
            <person name="Kim Y."/>
            <person name="Won Y.J."/>
        </authorList>
    </citation>
    <scope>NUCLEOTIDE SEQUENCE [LARGE SCALE GENOMIC DNA]</scope>
    <source>
        <strain evidence="1">Wonlab-2016</strain>
    </source>
</reference>
<gene>
    <name evidence="1" type="ORF">BaRGS_00006010</name>
</gene>